<feature type="compositionally biased region" description="Basic and acidic residues" evidence="2">
    <location>
        <begin position="403"/>
        <end position="428"/>
    </location>
</feature>
<keyword evidence="1" id="KW-0175">Coiled coil</keyword>
<feature type="region of interest" description="Disordered" evidence="2">
    <location>
        <begin position="370"/>
        <end position="390"/>
    </location>
</feature>
<proteinExistence type="predicted"/>
<evidence type="ECO:0000313" key="4">
    <source>
        <dbReference type="Proteomes" id="UP001362999"/>
    </source>
</evidence>
<protein>
    <submittedName>
        <fullName evidence="3">Uncharacterized protein</fullName>
    </submittedName>
</protein>
<feature type="coiled-coil region" evidence="1">
    <location>
        <begin position="163"/>
        <end position="253"/>
    </location>
</feature>
<organism evidence="3 4">
    <name type="scientific">Favolaschia claudopus</name>
    <dbReference type="NCBI Taxonomy" id="2862362"/>
    <lineage>
        <taxon>Eukaryota</taxon>
        <taxon>Fungi</taxon>
        <taxon>Dikarya</taxon>
        <taxon>Basidiomycota</taxon>
        <taxon>Agaricomycotina</taxon>
        <taxon>Agaricomycetes</taxon>
        <taxon>Agaricomycetidae</taxon>
        <taxon>Agaricales</taxon>
        <taxon>Marasmiineae</taxon>
        <taxon>Mycenaceae</taxon>
        <taxon>Favolaschia</taxon>
    </lineage>
</organism>
<dbReference type="Proteomes" id="UP001362999">
    <property type="component" value="Unassembled WGS sequence"/>
</dbReference>
<name>A0AAW0A736_9AGAR</name>
<evidence type="ECO:0000313" key="3">
    <source>
        <dbReference type="EMBL" id="KAK7001881.1"/>
    </source>
</evidence>
<keyword evidence="4" id="KW-1185">Reference proteome</keyword>
<evidence type="ECO:0000256" key="2">
    <source>
        <dbReference type="SAM" id="MobiDB-lite"/>
    </source>
</evidence>
<evidence type="ECO:0000256" key="1">
    <source>
        <dbReference type="SAM" id="Coils"/>
    </source>
</evidence>
<dbReference type="EMBL" id="JAWWNJ010000081">
    <property type="protein sequence ID" value="KAK7001881.1"/>
    <property type="molecule type" value="Genomic_DNA"/>
</dbReference>
<comment type="caution">
    <text evidence="3">The sequence shown here is derived from an EMBL/GenBank/DDBJ whole genome shotgun (WGS) entry which is preliminary data.</text>
</comment>
<sequence length="537" mass="60840">MEVSNELPFKTRPLSPKSQTALSKAVALERSATNTSILAQFQRSLSDAAELFEHLNADYAQEKANGVEIRSCLENQYIQLREREDAVKAMQEDVDRDREALYLQRRTQEADFDARSNDLEQQGKTFMSRLRDELTEELVKREAALEFGQHLTEQRVHDAELKATDLKTRLSVAIAEKNELQRDQGVLRAELRKKDEDFDAAKQELLTLQTQHSACSTEKRELTEALASSNIELIQTQKRLDDARTRISQLKEVISEFMEYLKSRTQSNQLLRAAVQLHLKQILTVAVESDNLVRDLKTKIQKLVKLVEDALAALQSQETQHQDALNGHRAEISSLKESLNASKLKITELAQTIAERDRQYTELELRHRSLTTEYQPPHPPPQATATDRELAPDMKREMDRLRRTLKTVEAENERLRSDVTKAAGREHVGLQAATPVRPAEISQIETPQTPPSVPEQLPTQLPTPSSSPCVSPNQRQKIPLSRGVEAPKKATTENPGPSTTRPTETEQTRRPNQNQQLKRKGAPGATDWGSYKIPRKS</sequence>
<dbReference type="AlphaFoldDB" id="A0AAW0A736"/>
<reference evidence="3 4" key="1">
    <citation type="journal article" date="2024" name="J Genomics">
        <title>Draft genome sequencing and assembly of Favolaschia claudopus CIRM-BRFM 2984 isolated from oak limbs.</title>
        <authorList>
            <person name="Navarro D."/>
            <person name="Drula E."/>
            <person name="Chaduli D."/>
            <person name="Cazenave R."/>
            <person name="Ahrendt S."/>
            <person name="Wang J."/>
            <person name="Lipzen A."/>
            <person name="Daum C."/>
            <person name="Barry K."/>
            <person name="Grigoriev I.V."/>
            <person name="Favel A."/>
            <person name="Rosso M.N."/>
            <person name="Martin F."/>
        </authorList>
    </citation>
    <scope>NUCLEOTIDE SEQUENCE [LARGE SCALE GENOMIC DNA]</scope>
    <source>
        <strain evidence="3 4">CIRM-BRFM 2984</strain>
    </source>
</reference>
<gene>
    <name evidence="3" type="ORF">R3P38DRAFT_1774239</name>
</gene>
<accession>A0AAW0A736</accession>
<feature type="region of interest" description="Disordered" evidence="2">
    <location>
        <begin position="403"/>
        <end position="537"/>
    </location>
</feature>
<feature type="compositionally biased region" description="Low complexity" evidence="2">
    <location>
        <begin position="456"/>
        <end position="468"/>
    </location>
</feature>
<feature type="coiled-coil region" evidence="1">
    <location>
        <begin position="293"/>
        <end position="320"/>
    </location>
</feature>